<gene>
    <name evidence="1" type="primary">ga22684</name>
    <name evidence="1" type="ORF">PR202_ga22684</name>
</gene>
<accession>A0AAV5D2D1</accession>
<dbReference type="Proteomes" id="UP001054889">
    <property type="component" value="Unassembled WGS sequence"/>
</dbReference>
<protein>
    <recommendedName>
        <fullName evidence="3">F-box protein</fullName>
    </recommendedName>
</protein>
<comment type="caution">
    <text evidence="1">The sequence shown here is derived from an EMBL/GenBank/DDBJ whole genome shotgun (WGS) entry which is preliminary data.</text>
</comment>
<evidence type="ECO:0008006" key="3">
    <source>
        <dbReference type="Google" id="ProtNLM"/>
    </source>
</evidence>
<dbReference type="PANTHER" id="PTHR34591:SF43">
    <property type="entry name" value="F-BOX DOMAIN-CONTAINING PROTEIN"/>
    <property type="match status" value="1"/>
</dbReference>
<name>A0AAV5D2D1_ELECO</name>
<organism evidence="1 2">
    <name type="scientific">Eleusine coracana subsp. coracana</name>
    <dbReference type="NCBI Taxonomy" id="191504"/>
    <lineage>
        <taxon>Eukaryota</taxon>
        <taxon>Viridiplantae</taxon>
        <taxon>Streptophyta</taxon>
        <taxon>Embryophyta</taxon>
        <taxon>Tracheophyta</taxon>
        <taxon>Spermatophyta</taxon>
        <taxon>Magnoliopsida</taxon>
        <taxon>Liliopsida</taxon>
        <taxon>Poales</taxon>
        <taxon>Poaceae</taxon>
        <taxon>PACMAD clade</taxon>
        <taxon>Chloridoideae</taxon>
        <taxon>Cynodonteae</taxon>
        <taxon>Eleusininae</taxon>
        <taxon>Eleusine</taxon>
    </lineage>
</organism>
<evidence type="ECO:0000313" key="2">
    <source>
        <dbReference type="Proteomes" id="UP001054889"/>
    </source>
</evidence>
<keyword evidence="2" id="KW-1185">Reference proteome</keyword>
<evidence type="ECO:0000313" key="1">
    <source>
        <dbReference type="EMBL" id="GJN05083.1"/>
    </source>
</evidence>
<sequence length="82" mass="9440">MAPGPKIDGNFDFIEKPHLHGDCMVKDHCNGLVLYHVDKDLRGHLHVCNPITRRTVKLPPHYVLRSWGDRMFLVFDPAVSQH</sequence>
<dbReference type="EMBL" id="BQKI01000011">
    <property type="protein sequence ID" value="GJN05083.1"/>
    <property type="molecule type" value="Genomic_DNA"/>
</dbReference>
<dbReference type="AlphaFoldDB" id="A0AAV5D2D1"/>
<dbReference type="PANTHER" id="PTHR34591">
    <property type="entry name" value="OS03G0653100 PROTEIN-RELATED"/>
    <property type="match status" value="1"/>
</dbReference>
<proteinExistence type="predicted"/>
<reference evidence="1" key="1">
    <citation type="journal article" date="2018" name="DNA Res.">
        <title>Multiple hybrid de novo genome assembly of finger millet, an orphan allotetraploid crop.</title>
        <authorList>
            <person name="Hatakeyama M."/>
            <person name="Aluri S."/>
            <person name="Balachadran M.T."/>
            <person name="Sivarajan S.R."/>
            <person name="Patrignani A."/>
            <person name="Gruter S."/>
            <person name="Poveda L."/>
            <person name="Shimizu-Inatsugi R."/>
            <person name="Baeten J."/>
            <person name="Francoijs K.J."/>
            <person name="Nataraja K.N."/>
            <person name="Reddy Y.A.N."/>
            <person name="Phadnis S."/>
            <person name="Ravikumar R.L."/>
            <person name="Schlapbach R."/>
            <person name="Sreeman S.M."/>
            <person name="Shimizu K.K."/>
        </authorList>
    </citation>
    <scope>NUCLEOTIDE SEQUENCE</scope>
</reference>
<reference evidence="1" key="2">
    <citation type="submission" date="2021-12" db="EMBL/GenBank/DDBJ databases">
        <title>Resequencing data analysis of finger millet.</title>
        <authorList>
            <person name="Hatakeyama M."/>
            <person name="Aluri S."/>
            <person name="Balachadran M.T."/>
            <person name="Sivarajan S.R."/>
            <person name="Poveda L."/>
            <person name="Shimizu-Inatsugi R."/>
            <person name="Schlapbach R."/>
            <person name="Sreeman S.M."/>
            <person name="Shimizu K.K."/>
        </authorList>
    </citation>
    <scope>NUCLEOTIDE SEQUENCE</scope>
</reference>